<comment type="caution">
    <text evidence="1">The sequence shown here is derived from an EMBL/GenBank/DDBJ whole genome shotgun (WGS) entry which is preliminary data.</text>
</comment>
<keyword evidence="2" id="KW-1185">Reference proteome</keyword>
<dbReference type="InterPro" id="IPR057972">
    <property type="entry name" value="Terminase_7"/>
</dbReference>
<protein>
    <submittedName>
        <fullName evidence="1">Uncharacterized protein</fullName>
    </submittedName>
</protein>
<dbReference type="Pfam" id="PF25673">
    <property type="entry name" value="Terminase_7"/>
    <property type="match status" value="1"/>
</dbReference>
<reference evidence="2" key="1">
    <citation type="journal article" date="2019" name="Int. J. Syst. Evol. Microbiol.">
        <title>The Global Catalogue of Microorganisms (GCM) 10K type strain sequencing project: providing services to taxonomists for standard genome sequencing and annotation.</title>
        <authorList>
            <consortium name="The Broad Institute Genomics Platform"/>
            <consortium name="The Broad Institute Genome Sequencing Center for Infectious Disease"/>
            <person name="Wu L."/>
            <person name="Ma J."/>
        </authorList>
    </citation>
    <scope>NUCLEOTIDE SEQUENCE [LARGE SCALE GENOMIC DNA]</scope>
    <source>
        <strain evidence="2">CGMCC 4.7131</strain>
    </source>
</reference>
<evidence type="ECO:0000313" key="1">
    <source>
        <dbReference type="EMBL" id="MFC5243763.1"/>
    </source>
</evidence>
<organism evidence="1 2">
    <name type="scientific">Streptomyces atrovirens</name>
    <dbReference type="NCBI Taxonomy" id="285556"/>
    <lineage>
        <taxon>Bacteria</taxon>
        <taxon>Bacillati</taxon>
        <taxon>Actinomycetota</taxon>
        <taxon>Actinomycetes</taxon>
        <taxon>Kitasatosporales</taxon>
        <taxon>Streptomycetaceae</taxon>
        <taxon>Streptomyces</taxon>
    </lineage>
</organism>
<gene>
    <name evidence="1" type="ORF">ACFPWV_28275</name>
</gene>
<dbReference type="Proteomes" id="UP001596035">
    <property type="component" value="Unassembled WGS sequence"/>
</dbReference>
<evidence type="ECO:0000313" key="2">
    <source>
        <dbReference type="Proteomes" id="UP001596035"/>
    </source>
</evidence>
<accession>A0ABW0E2I6</accession>
<dbReference type="RefSeq" id="WP_344555617.1">
    <property type="nucleotide sequence ID" value="NZ_BAAATG010000003.1"/>
</dbReference>
<proteinExistence type="predicted"/>
<sequence>MSYKKSGKPSGQMIQAFYSAFEQLLIAEGDQRRVRIELRKPEPEEQSAPVLAIADCKKVFGLSQGVRPRRDVRGCARRGQRSLVAASLHFIAHCAKRANGRDHLL</sequence>
<name>A0ABW0E2I6_9ACTN</name>
<dbReference type="EMBL" id="JBHSKN010000027">
    <property type="protein sequence ID" value="MFC5243763.1"/>
    <property type="molecule type" value="Genomic_DNA"/>
</dbReference>